<feature type="domain" description="Heterokaryon incompatibility" evidence="5">
    <location>
        <begin position="132"/>
        <end position="206"/>
    </location>
</feature>
<dbReference type="PANTHER" id="PTHR24198">
    <property type="entry name" value="ANKYRIN REPEAT AND PROTEIN KINASE DOMAIN-CONTAINING PROTEIN"/>
    <property type="match status" value="1"/>
</dbReference>
<accession>B8MAF7</accession>
<dbReference type="STRING" id="441959.B8MAF7"/>
<dbReference type="PANTHER" id="PTHR24198:SF165">
    <property type="entry name" value="ANKYRIN REPEAT-CONTAINING PROTEIN-RELATED"/>
    <property type="match status" value="1"/>
</dbReference>
<dbReference type="InterPro" id="IPR036770">
    <property type="entry name" value="Ankyrin_rpt-contain_sf"/>
</dbReference>
<dbReference type="InParanoid" id="B8MAF7"/>
<evidence type="ECO:0000256" key="2">
    <source>
        <dbReference type="ARBA" id="ARBA00023043"/>
    </source>
</evidence>
<feature type="repeat" description="ANK" evidence="3">
    <location>
        <begin position="705"/>
        <end position="737"/>
    </location>
</feature>
<protein>
    <submittedName>
        <fullName evidence="6">Ankyrin repeat-containing protein, putative</fullName>
    </submittedName>
</protein>
<dbReference type="Pfam" id="PF06985">
    <property type="entry name" value="HET"/>
    <property type="match status" value="1"/>
</dbReference>
<dbReference type="InterPro" id="IPR010730">
    <property type="entry name" value="HET"/>
</dbReference>
<dbReference type="Proteomes" id="UP000001745">
    <property type="component" value="Unassembled WGS sequence"/>
</dbReference>
<reference evidence="7" key="1">
    <citation type="journal article" date="2015" name="Genome Announc.">
        <title>Genome sequence of the AIDS-associated pathogen Penicillium marneffei (ATCC18224) and its near taxonomic relative Talaromyces stipitatus (ATCC10500).</title>
        <authorList>
            <person name="Nierman W.C."/>
            <person name="Fedorova-Abrams N.D."/>
            <person name="Andrianopoulos A."/>
        </authorList>
    </citation>
    <scope>NUCLEOTIDE SEQUENCE [LARGE SCALE GENOMIC DNA]</scope>
    <source>
        <strain evidence="7">ATCC 10500 / CBS 375.48 / QM 6759 / NRRL 1006</strain>
    </source>
</reference>
<feature type="compositionally biased region" description="Acidic residues" evidence="4">
    <location>
        <begin position="1157"/>
        <end position="1176"/>
    </location>
</feature>
<keyword evidence="1" id="KW-0677">Repeat</keyword>
<dbReference type="PhylomeDB" id="B8MAF7"/>
<dbReference type="Gene3D" id="1.25.40.20">
    <property type="entry name" value="Ankyrin repeat-containing domain"/>
    <property type="match status" value="4"/>
</dbReference>
<sequence length="1202" mass="135897">MEATRIDEALQRATNEFGLCPNRVWAIGHNLEDWEKKLPDLVPTSERQKSVGIIGHEGHERCTFELCEYSILNYTSVTQRHEDGIASCREEKRCDTLKGLFAVNKLDEASLAGKPTAWRLDGESTIDVAEPYMAISHVWSDGTGNGVSADGEVNECLYRYFERIARRWQCTGIWWDAICIPKDKAAKDKAICRMEHNYEGARITLVHDCYIRSWKWVDAETACLAIILSPWFSRGWTALELARSTRVKVIFKGNVIKDLDEDILSKSDSDSACHRFATEAIRGLRRKRVENLNDLLTALGPRSTSWARDMPRISALLVGTPKASGEDKQHHIYQQVLHNIGWVAHGHLFHRSATMAGNFSWCATNLLAMPIASQTQERLNIKYDGSITGRWKVIKQASVPRERYVLQNGFPLVDMKVNVTLEAADKSVLLGEPDAKVLTRAIAAKVLDRAKQRYEFMGPVYFNPPLALDEIRWKTIDFVTISGSQEETDSSQTIPFEPELPHVPDHLKYLIPPVPTVMDTAFRRKIRLAQMAGDHEKIRKISNEGVVGAMSRNDASIKEEERLVRAVMEGDEKTALDVLEDKFINVSFKDGAGWTALHYAVRRGYNSIVERLFYNMRRGRGRYRRGELAAQIAVQDDLGQQCIHLAAERGDCELVESEEELLNVHKECKDGQTALHRAVLGGSLEMVMLLPNTFCDAVKDAQDSQGRTALHLCAELGQGRIFNELLSRKANILLKDSSGRTTLHYAVMDWNDTTDVDMVSLLLEYEELNVPDNDGRMPLHYAAEIGYPRYVRLLCRKTNLGVADSSEQTALHVAVNGGHLEAVNELLEWDRERHELLQITLDTALHLAASLNHLKIVQALVNHGASIWYRDPSDNKTPAEVAVDQKRAPLTMYLVELVLSSSRSEEAPPGWIEVASTCSLEKSNDASPLHHAVKRDYQKVAVALTLSGEDVFVTDEIGKTIISLAVAKMAKDVVYALAYQYGQAIYKAKQAEQVLQQAVYHSSKPLASYTYELGGVWRNLYGAILSDSWTAVMHLEQAFKSTSDLEMQALLTPDWEVLRSEFPNVKLDEAKLLQDEWLNVKFGEASQDQLTPLYLHQQDIGRLDPYVRQYMARYRASNRQYGLEGEDDDAGQQDIWRLVVRQYIARYRASNRQYGLEGEDDDDGDDTDEDEDEDSSSESGLYNSRRRPRRREEDSEEDSDSE</sequence>
<dbReference type="RefSeq" id="XP_002482651.1">
    <property type="nucleotide sequence ID" value="XM_002482606.1"/>
</dbReference>
<evidence type="ECO:0000313" key="6">
    <source>
        <dbReference type="EMBL" id="EED18659.1"/>
    </source>
</evidence>
<feature type="region of interest" description="Disordered" evidence="4">
    <location>
        <begin position="1154"/>
        <end position="1202"/>
    </location>
</feature>
<dbReference type="AlphaFoldDB" id="B8MAF7"/>
<dbReference type="HOGENOM" id="CLU_005897_0_0_1"/>
<dbReference type="OMA" id="SWPRDMA"/>
<dbReference type="Pfam" id="PF12796">
    <property type="entry name" value="Ank_2"/>
    <property type="match status" value="2"/>
</dbReference>
<feature type="repeat" description="ANK" evidence="3">
    <location>
        <begin position="840"/>
        <end position="872"/>
    </location>
</feature>
<dbReference type="EMBL" id="EQ962655">
    <property type="protein sequence ID" value="EED18659.1"/>
    <property type="molecule type" value="Genomic_DNA"/>
</dbReference>
<dbReference type="Pfam" id="PF00023">
    <property type="entry name" value="Ank"/>
    <property type="match status" value="2"/>
</dbReference>
<dbReference type="SMART" id="SM00248">
    <property type="entry name" value="ANK"/>
    <property type="match status" value="8"/>
</dbReference>
<dbReference type="GeneID" id="8098339"/>
<dbReference type="InterPro" id="IPR002110">
    <property type="entry name" value="Ankyrin_rpt"/>
</dbReference>
<evidence type="ECO:0000256" key="1">
    <source>
        <dbReference type="ARBA" id="ARBA00022737"/>
    </source>
</evidence>
<dbReference type="SUPFAM" id="SSF48403">
    <property type="entry name" value="Ankyrin repeat"/>
    <property type="match status" value="2"/>
</dbReference>
<dbReference type="eggNOG" id="KOG0504">
    <property type="taxonomic scope" value="Eukaryota"/>
</dbReference>
<feature type="repeat" description="ANK" evidence="3">
    <location>
        <begin position="924"/>
        <end position="956"/>
    </location>
</feature>
<keyword evidence="2 3" id="KW-0040">ANK repeat</keyword>
<dbReference type="VEuPathDB" id="FungiDB:TSTA_123870"/>
<dbReference type="PROSITE" id="PS50088">
    <property type="entry name" value="ANK_REPEAT"/>
    <property type="match status" value="4"/>
</dbReference>
<organism evidence="6 7">
    <name type="scientific">Talaromyces stipitatus (strain ATCC 10500 / CBS 375.48 / QM 6759 / NRRL 1006)</name>
    <name type="common">Penicillium stipitatum</name>
    <dbReference type="NCBI Taxonomy" id="441959"/>
    <lineage>
        <taxon>Eukaryota</taxon>
        <taxon>Fungi</taxon>
        <taxon>Dikarya</taxon>
        <taxon>Ascomycota</taxon>
        <taxon>Pezizomycotina</taxon>
        <taxon>Eurotiomycetes</taxon>
        <taxon>Eurotiomycetidae</taxon>
        <taxon>Eurotiales</taxon>
        <taxon>Trichocomaceae</taxon>
        <taxon>Talaromyces</taxon>
        <taxon>Talaromyces sect. Talaromyces</taxon>
    </lineage>
</organism>
<keyword evidence="7" id="KW-1185">Reference proteome</keyword>
<dbReference type="OrthoDB" id="4220397at2759"/>
<proteinExistence type="predicted"/>
<dbReference type="PROSITE" id="PS50297">
    <property type="entry name" value="ANK_REP_REGION"/>
    <property type="match status" value="3"/>
</dbReference>
<evidence type="ECO:0000313" key="7">
    <source>
        <dbReference type="Proteomes" id="UP000001745"/>
    </source>
</evidence>
<gene>
    <name evidence="6" type="ORF">TSTA_123870</name>
</gene>
<name>B8MAF7_TALSN</name>
<evidence type="ECO:0000256" key="3">
    <source>
        <dbReference type="PROSITE-ProRule" id="PRU00023"/>
    </source>
</evidence>
<evidence type="ECO:0000256" key="4">
    <source>
        <dbReference type="SAM" id="MobiDB-lite"/>
    </source>
</evidence>
<feature type="repeat" description="ANK" evidence="3">
    <location>
        <begin position="670"/>
        <end position="690"/>
    </location>
</feature>
<evidence type="ECO:0000259" key="5">
    <source>
        <dbReference type="Pfam" id="PF06985"/>
    </source>
</evidence>